<dbReference type="GO" id="GO:0016747">
    <property type="term" value="F:acyltransferase activity, transferring groups other than amino-acyl groups"/>
    <property type="evidence" value="ECO:0007669"/>
    <property type="project" value="InterPro"/>
</dbReference>
<feature type="transmembrane region" description="Helical" evidence="2">
    <location>
        <begin position="170"/>
        <end position="191"/>
    </location>
</feature>
<protein>
    <recommendedName>
        <fullName evidence="3">Acyltransferase 3 domain-containing protein</fullName>
    </recommendedName>
</protein>
<organism evidence="4 5">
    <name type="scientific">Polarella glacialis</name>
    <name type="common">Dinoflagellate</name>
    <dbReference type="NCBI Taxonomy" id="89957"/>
    <lineage>
        <taxon>Eukaryota</taxon>
        <taxon>Sar</taxon>
        <taxon>Alveolata</taxon>
        <taxon>Dinophyceae</taxon>
        <taxon>Suessiales</taxon>
        <taxon>Suessiaceae</taxon>
        <taxon>Polarella</taxon>
    </lineage>
</organism>
<dbReference type="PANTHER" id="PTHR23028:SF53">
    <property type="entry name" value="ACYL_TRANSF_3 DOMAIN-CONTAINING PROTEIN"/>
    <property type="match status" value="1"/>
</dbReference>
<dbReference type="AlphaFoldDB" id="A0A813LII8"/>
<dbReference type="GO" id="GO:0000271">
    <property type="term" value="P:polysaccharide biosynthetic process"/>
    <property type="evidence" value="ECO:0007669"/>
    <property type="project" value="TreeGrafter"/>
</dbReference>
<reference evidence="4" key="1">
    <citation type="submission" date="2021-02" db="EMBL/GenBank/DDBJ databases">
        <authorList>
            <person name="Dougan E. K."/>
            <person name="Rhodes N."/>
            <person name="Thang M."/>
            <person name="Chan C."/>
        </authorList>
    </citation>
    <scope>NUCLEOTIDE SEQUENCE</scope>
</reference>
<feature type="transmembrane region" description="Helical" evidence="2">
    <location>
        <begin position="256"/>
        <end position="273"/>
    </location>
</feature>
<evidence type="ECO:0000313" key="4">
    <source>
        <dbReference type="EMBL" id="CAE8734907.1"/>
    </source>
</evidence>
<dbReference type="InterPro" id="IPR050879">
    <property type="entry name" value="Acyltransferase_3"/>
</dbReference>
<feature type="region of interest" description="Disordered" evidence="1">
    <location>
        <begin position="388"/>
        <end position="412"/>
    </location>
</feature>
<dbReference type="PANTHER" id="PTHR23028">
    <property type="entry name" value="ACETYLTRANSFERASE"/>
    <property type="match status" value="1"/>
</dbReference>
<dbReference type="EMBL" id="CAJNNW010036492">
    <property type="protein sequence ID" value="CAE8734907.1"/>
    <property type="molecule type" value="Genomic_DNA"/>
</dbReference>
<dbReference type="Pfam" id="PF01757">
    <property type="entry name" value="Acyl_transf_3"/>
    <property type="match status" value="1"/>
</dbReference>
<evidence type="ECO:0000256" key="1">
    <source>
        <dbReference type="SAM" id="MobiDB-lite"/>
    </source>
</evidence>
<sequence length="424" mass="46746">MSSPIRLDHLTGIRSLLALWIVCGHYLPHEKPTSFLAASTCRSFMAVDVFVVMSGFVTHWAYGDRLQKGELRIRQFYVRRMAGIVLTTYIAMVLSLIVVIMVPEFRNSFMPSALTLLGCFSFLAHWVKPSAWCPAPPSWTIEVLIPSWLLYPFTRRLVDGVDSRAGTPGLVLLIAALHALSFGPLLLLFLLQGFKLTWVQYATDFFWPPSQLADFAIGVVAAALAQKSAIPDNCREEGHREAEETGALHGYSWQGLLADLSFFGTAAVVIWMPPPANRAECETNENALLTHGLALPIAAWLALSVHGGLVARILSHQALVALGKYSFEVYLFQWPLVALFHHVFQQWPLPLDVFMAFLLLLWLLSGVYVEFLAPPLVRHLRASLEGSSSTGYKSMPQNPKDGLPGAVEDGDGLFARADATGSVS</sequence>
<feature type="domain" description="Acyltransferase 3" evidence="3">
    <location>
        <begin position="10"/>
        <end position="361"/>
    </location>
</feature>
<dbReference type="GO" id="GO:0016020">
    <property type="term" value="C:membrane"/>
    <property type="evidence" value="ECO:0007669"/>
    <property type="project" value="TreeGrafter"/>
</dbReference>
<keyword evidence="2" id="KW-1133">Transmembrane helix</keyword>
<feature type="transmembrane region" description="Helical" evidence="2">
    <location>
        <begin position="353"/>
        <end position="373"/>
    </location>
</feature>
<gene>
    <name evidence="4" type="ORF">PGLA2088_LOCUS47560</name>
</gene>
<keyword evidence="2" id="KW-0812">Transmembrane</keyword>
<feature type="transmembrane region" description="Helical" evidence="2">
    <location>
        <begin position="12"/>
        <end position="28"/>
    </location>
</feature>
<comment type="caution">
    <text evidence="4">The sequence shown here is derived from an EMBL/GenBank/DDBJ whole genome shotgun (WGS) entry which is preliminary data.</text>
</comment>
<keyword evidence="2" id="KW-0472">Membrane</keyword>
<evidence type="ECO:0000259" key="3">
    <source>
        <dbReference type="Pfam" id="PF01757"/>
    </source>
</evidence>
<evidence type="ECO:0000313" key="5">
    <source>
        <dbReference type="Proteomes" id="UP000626109"/>
    </source>
</evidence>
<feature type="compositionally biased region" description="Polar residues" evidence="1">
    <location>
        <begin position="388"/>
        <end position="397"/>
    </location>
</feature>
<feature type="transmembrane region" description="Helical" evidence="2">
    <location>
        <begin position="83"/>
        <end position="102"/>
    </location>
</feature>
<evidence type="ECO:0000256" key="2">
    <source>
        <dbReference type="SAM" id="Phobius"/>
    </source>
</evidence>
<feature type="transmembrane region" description="Helical" evidence="2">
    <location>
        <begin position="43"/>
        <end position="62"/>
    </location>
</feature>
<feature type="transmembrane region" description="Helical" evidence="2">
    <location>
        <begin position="327"/>
        <end position="347"/>
    </location>
</feature>
<dbReference type="InterPro" id="IPR002656">
    <property type="entry name" value="Acyl_transf_3_dom"/>
</dbReference>
<proteinExistence type="predicted"/>
<dbReference type="Proteomes" id="UP000626109">
    <property type="component" value="Unassembled WGS sequence"/>
</dbReference>
<name>A0A813LII8_POLGL</name>
<feature type="transmembrane region" description="Helical" evidence="2">
    <location>
        <begin position="293"/>
        <end position="315"/>
    </location>
</feature>
<accession>A0A813LII8</accession>